<feature type="signal peptide" evidence="1">
    <location>
        <begin position="1"/>
        <end position="23"/>
    </location>
</feature>
<accession>A0A4R1ESL9</accession>
<name>A0A4R1ESL9_9GAMM</name>
<comment type="caution">
    <text evidence="2">The sequence shown here is derived from an EMBL/GenBank/DDBJ whole genome shotgun (WGS) entry which is preliminary data.</text>
</comment>
<protein>
    <submittedName>
        <fullName evidence="2">Uncharacterized protein</fullName>
    </submittedName>
</protein>
<organism evidence="2 3">
    <name type="scientific">Cocleimonas flava</name>
    <dbReference type="NCBI Taxonomy" id="634765"/>
    <lineage>
        <taxon>Bacteria</taxon>
        <taxon>Pseudomonadati</taxon>
        <taxon>Pseudomonadota</taxon>
        <taxon>Gammaproteobacteria</taxon>
        <taxon>Thiotrichales</taxon>
        <taxon>Thiotrichaceae</taxon>
        <taxon>Cocleimonas</taxon>
    </lineage>
</organism>
<dbReference type="AlphaFoldDB" id="A0A4R1ESL9"/>
<sequence>MNTKAIIASTLFTALLAGQSAFAGQDNDQGVFATDTAVTESASTDKVNYDTPKFERTQKFDNEVTVSGRK</sequence>
<reference evidence="2 3" key="1">
    <citation type="submission" date="2019-03" db="EMBL/GenBank/DDBJ databases">
        <title>Genomic Encyclopedia of Type Strains, Phase IV (KMG-IV): sequencing the most valuable type-strain genomes for metagenomic binning, comparative biology and taxonomic classification.</title>
        <authorList>
            <person name="Goeker M."/>
        </authorList>
    </citation>
    <scope>NUCLEOTIDE SEQUENCE [LARGE SCALE GENOMIC DNA]</scope>
    <source>
        <strain evidence="2 3">DSM 24830</strain>
    </source>
</reference>
<keyword evidence="1" id="KW-0732">Signal</keyword>
<evidence type="ECO:0000313" key="3">
    <source>
        <dbReference type="Proteomes" id="UP000294887"/>
    </source>
</evidence>
<feature type="chain" id="PRO_5020881034" evidence="1">
    <location>
        <begin position="24"/>
        <end position="70"/>
    </location>
</feature>
<evidence type="ECO:0000256" key="1">
    <source>
        <dbReference type="SAM" id="SignalP"/>
    </source>
</evidence>
<evidence type="ECO:0000313" key="2">
    <source>
        <dbReference type="EMBL" id="TCJ82679.1"/>
    </source>
</evidence>
<proteinExistence type="predicted"/>
<dbReference type="EMBL" id="SMFQ01000005">
    <property type="protein sequence ID" value="TCJ82679.1"/>
    <property type="molecule type" value="Genomic_DNA"/>
</dbReference>
<keyword evidence="3" id="KW-1185">Reference proteome</keyword>
<gene>
    <name evidence="2" type="ORF">EV695_3411</name>
</gene>
<dbReference type="RefSeq" id="WP_131907189.1">
    <property type="nucleotide sequence ID" value="NZ_BAAAFU010000007.1"/>
</dbReference>
<dbReference type="Proteomes" id="UP000294887">
    <property type="component" value="Unassembled WGS sequence"/>
</dbReference>